<dbReference type="InterPro" id="IPR010562">
    <property type="entry name" value="Haemolymph_juvenile_hormone-bd"/>
</dbReference>
<dbReference type="GO" id="GO:0005615">
    <property type="term" value="C:extracellular space"/>
    <property type="evidence" value="ECO:0007669"/>
    <property type="project" value="TreeGrafter"/>
</dbReference>
<keyword evidence="1 4" id="KW-0732">Signal</keyword>
<dbReference type="GO" id="GO:0007623">
    <property type="term" value="P:circadian rhythm"/>
    <property type="evidence" value="ECO:0007669"/>
    <property type="project" value="UniProtKB-ARBA"/>
</dbReference>
<keyword evidence="5" id="KW-1185">Reference proteome</keyword>
<dbReference type="GeneID" id="114245596"/>
<comment type="similarity">
    <text evidence="3">Belongs to the TO family.</text>
</comment>
<dbReference type="Proteomes" id="UP000504629">
    <property type="component" value="Unplaced"/>
</dbReference>
<accession>A0A6J2JVQ0</accession>
<sequence>MKRKVCAFFAFSSVVSIFGALPDVQKCNLTDAVCLKTSAQSMVPQLTDGLPDLGSKVLDPLYVEAIKVDLAGLKLALTDAQITGMKDTIIDKLSVDLAKKQIQVICHVSVYLKGKYKASGKLLILPITGDGDTTIKLKNLRIQMMYPFNLVKNSEGKDVIDLSSYRYSYDVKDNAHFHMTNLFNGNKQLGDVMLTFMNQNWKALTQEFGKPLLEIPMEMVYNTVKTYLKSQPLEDIANL</sequence>
<name>A0A6J2JVQ0_BOMMA</name>
<gene>
    <name evidence="6" type="primary">LOC114245596</name>
</gene>
<keyword evidence="2" id="KW-0090">Biological rhythms</keyword>
<dbReference type="SMART" id="SM00700">
    <property type="entry name" value="JHBP"/>
    <property type="match status" value="1"/>
</dbReference>
<dbReference type="KEGG" id="bman:114245596"/>
<feature type="chain" id="PRO_5026887579" evidence="4">
    <location>
        <begin position="21"/>
        <end position="239"/>
    </location>
</feature>
<evidence type="ECO:0000256" key="1">
    <source>
        <dbReference type="ARBA" id="ARBA00022729"/>
    </source>
</evidence>
<dbReference type="AlphaFoldDB" id="A0A6J2JVQ0"/>
<feature type="signal peptide" evidence="4">
    <location>
        <begin position="1"/>
        <end position="20"/>
    </location>
</feature>
<dbReference type="InterPro" id="IPR038606">
    <property type="entry name" value="To_sf"/>
</dbReference>
<dbReference type="RefSeq" id="XP_028033625.1">
    <property type="nucleotide sequence ID" value="XM_028177824.1"/>
</dbReference>
<dbReference type="OrthoDB" id="8113209at2759"/>
<dbReference type="PANTHER" id="PTHR11008">
    <property type="entry name" value="PROTEIN TAKEOUT-LIKE PROTEIN"/>
    <property type="match status" value="1"/>
</dbReference>
<dbReference type="FunFam" id="3.15.10.30:FF:000001">
    <property type="entry name" value="Takeout-like protein 1"/>
    <property type="match status" value="1"/>
</dbReference>
<evidence type="ECO:0000313" key="5">
    <source>
        <dbReference type="Proteomes" id="UP000504629"/>
    </source>
</evidence>
<dbReference type="Gene3D" id="3.15.10.30">
    <property type="entry name" value="Haemolymph juvenile hormone binding protein"/>
    <property type="match status" value="1"/>
</dbReference>
<dbReference type="Pfam" id="PF06585">
    <property type="entry name" value="JHBP"/>
    <property type="match status" value="1"/>
</dbReference>
<evidence type="ECO:0000313" key="6">
    <source>
        <dbReference type="RefSeq" id="XP_028033625.1"/>
    </source>
</evidence>
<reference evidence="6" key="1">
    <citation type="submission" date="2025-08" db="UniProtKB">
        <authorList>
            <consortium name="RefSeq"/>
        </authorList>
    </citation>
    <scope>IDENTIFICATION</scope>
    <source>
        <tissue evidence="6">Silk gland</tissue>
    </source>
</reference>
<proteinExistence type="inferred from homology"/>
<dbReference type="PANTHER" id="PTHR11008:SF32">
    <property type="entry name" value="CIRCADIAN CLOCK-CONTROLLED PROTEIN DAYWAKE-RELATED"/>
    <property type="match status" value="1"/>
</dbReference>
<evidence type="ECO:0000256" key="4">
    <source>
        <dbReference type="SAM" id="SignalP"/>
    </source>
</evidence>
<evidence type="ECO:0000256" key="3">
    <source>
        <dbReference type="ARBA" id="ARBA00060902"/>
    </source>
</evidence>
<evidence type="ECO:0000256" key="2">
    <source>
        <dbReference type="ARBA" id="ARBA00023108"/>
    </source>
</evidence>
<protein>
    <submittedName>
        <fullName evidence="6">Circadian clock-controlled protein-like</fullName>
    </submittedName>
</protein>
<organism evidence="5 6">
    <name type="scientific">Bombyx mandarina</name>
    <name type="common">Wild silk moth</name>
    <name type="synonym">Wild silkworm</name>
    <dbReference type="NCBI Taxonomy" id="7092"/>
    <lineage>
        <taxon>Eukaryota</taxon>
        <taxon>Metazoa</taxon>
        <taxon>Ecdysozoa</taxon>
        <taxon>Arthropoda</taxon>
        <taxon>Hexapoda</taxon>
        <taxon>Insecta</taxon>
        <taxon>Pterygota</taxon>
        <taxon>Neoptera</taxon>
        <taxon>Endopterygota</taxon>
        <taxon>Lepidoptera</taxon>
        <taxon>Glossata</taxon>
        <taxon>Ditrysia</taxon>
        <taxon>Bombycoidea</taxon>
        <taxon>Bombycidae</taxon>
        <taxon>Bombycinae</taxon>
        <taxon>Bombyx</taxon>
    </lineage>
</organism>